<dbReference type="RefSeq" id="XP_007718370.1">
    <property type="nucleotide sequence ID" value="XM_007720180.1"/>
</dbReference>
<dbReference type="GeneID" id="19144382"/>
<keyword evidence="2" id="KW-1185">Reference proteome</keyword>
<dbReference type="AlphaFoldDB" id="W6XPY7"/>
<dbReference type="KEGG" id="bze:COCCADRAFT_112010"/>
<reference evidence="1 2" key="1">
    <citation type="journal article" date="2013" name="PLoS Genet.">
        <title>Comparative genome structure, secondary metabolite, and effector coding capacity across Cochliobolus pathogens.</title>
        <authorList>
            <person name="Condon B.J."/>
            <person name="Leng Y."/>
            <person name="Wu D."/>
            <person name="Bushley K.E."/>
            <person name="Ohm R.A."/>
            <person name="Otillar R."/>
            <person name="Martin J."/>
            <person name="Schackwitz W."/>
            <person name="Grimwood J."/>
            <person name="MohdZainudin N."/>
            <person name="Xue C."/>
            <person name="Wang R."/>
            <person name="Manning V.A."/>
            <person name="Dhillon B."/>
            <person name="Tu Z.J."/>
            <person name="Steffenson B.J."/>
            <person name="Salamov A."/>
            <person name="Sun H."/>
            <person name="Lowry S."/>
            <person name="LaButti K."/>
            <person name="Han J."/>
            <person name="Copeland A."/>
            <person name="Lindquist E."/>
            <person name="Barry K."/>
            <person name="Schmutz J."/>
            <person name="Baker S.E."/>
            <person name="Ciuffetti L.M."/>
            <person name="Grigoriev I.V."/>
            <person name="Zhong S."/>
            <person name="Turgeon B.G."/>
        </authorList>
    </citation>
    <scope>NUCLEOTIDE SEQUENCE [LARGE SCALE GENOMIC DNA]</scope>
    <source>
        <strain evidence="1 2">26-R-13</strain>
    </source>
</reference>
<feature type="non-terminal residue" evidence="1">
    <location>
        <position position="1"/>
    </location>
</feature>
<protein>
    <submittedName>
        <fullName evidence="1">Uncharacterized protein</fullName>
    </submittedName>
</protein>
<dbReference type="HOGENOM" id="CLU_2312697_0_0_1"/>
<dbReference type="Proteomes" id="UP000053841">
    <property type="component" value="Unassembled WGS sequence"/>
</dbReference>
<sequence length="100" mass="11708">VFSVIGTCKSVWNAQPSLHSVYTRAPFIRFEWGQMEKRAWRVYVVSDVTCLIISFPRIFCFIDNKYEAKQSGFRNFDDTHPSSLHHASVNNKQHALFIRK</sequence>
<accession>W6XPY7</accession>
<name>W6XPY7_COCC2</name>
<evidence type="ECO:0000313" key="2">
    <source>
        <dbReference type="Proteomes" id="UP000053841"/>
    </source>
</evidence>
<dbReference type="EMBL" id="KI964953">
    <property type="protein sequence ID" value="EUC27330.1"/>
    <property type="molecule type" value="Genomic_DNA"/>
</dbReference>
<gene>
    <name evidence="1" type="ORF">COCCADRAFT_112010</name>
</gene>
<organism evidence="1 2">
    <name type="scientific">Cochliobolus carbonum (strain 26-R-13)</name>
    <name type="common">Maize leaf spot fungus</name>
    <name type="synonym">Bipolaris zeicola</name>
    <dbReference type="NCBI Taxonomy" id="930089"/>
    <lineage>
        <taxon>Eukaryota</taxon>
        <taxon>Fungi</taxon>
        <taxon>Dikarya</taxon>
        <taxon>Ascomycota</taxon>
        <taxon>Pezizomycotina</taxon>
        <taxon>Dothideomycetes</taxon>
        <taxon>Pleosporomycetidae</taxon>
        <taxon>Pleosporales</taxon>
        <taxon>Pleosporineae</taxon>
        <taxon>Pleosporaceae</taxon>
        <taxon>Bipolaris</taxon>
    </lineage>
</organism>
<evidence type="ECO:0000313" key="1">
    <source>
        <dbReference type="EMBL" id="EUC27330.1"/>
    </source>
</evidence>
<proteinExistence type="predicted"/>